<evidence type="ECO:0000313" key="2">
    <source>
        <dbReference type="Proteomes" id="UP000799444"/>
    </source>
</evidence>
<reference evidence="1" key="1">
    <citation type="journal article" date="2020" name="Stud. Mycol.">
        <title>101 Dothideomycetes genomes: a test case for predicting lifestyles and emergence of pathogens.</title>
        <authorList>
            <person name="Haridas S."/>
            <person name="Albert R."/>
            <person name="Binder M."/>
            <person name="Bloem J."/>
            <person name="Labutti K."/>
            <person name="Salamov A."/>
            <person name="Andreopoulos B."/>
            <person name="Baker S."/>
            <person name="Barry K."/>
            <person name="Bills G."/>
            <person name="Bluhm B."/>
            <person name="Cannon C."/>
            <person name="Castanera R."/>
            <person name="Culley D."/>
            <person name="Daum C."/>
            <person name="Ezra D."/>
            <person name="Gonzalez J."/>
            <person name="Henrissat B."/>
            <person name="Kuo A."/>
            <person name="Liang C."/>
            <person name="Lipzen A."/>
            <person name="Lutzoni F."/>
            <person name="Magnuson J."/>
            <person name="Mondo S."/>
            <person name="Nolan M."/>
            <person name="Ohm R."/>
            <person name="Pangilinan J."/>
            <person name="Park H.-J."/>
            <person name="Ramirez L."/>
            <person name="Alfaro M."/>
            <person name="Sun H."/>
            <person name="Tritt A."/>
            <person name="Yoshinaga Y."/>
            <person name="Zwiers L.-H."/>
            <person name="Turgeon B."/>
            <person name="Goodwin S."/>
            <person name="Spatafora J."/>
            <person name="Crous P."/>
            <person name="Grigoriev I."/>
        </authorList>
    </citation>
    <scope>NUCLEOTIDE SEQUENCE</scope>
    <source>
        <strain evidence="1">CBS 125425</strain>
    </source>
</reference>
<comment type="caution">
    <text evidence="1">The sequence shown here is derived from an EMBL/GenBank/DDBJ whole genome shotgun (WGS) entry which is preliminary data.</text>
</comment>
<organism evidence="1 2">
    <name type="scientific">Polyplosphaeria fusca</name>
    <dbReference type="NCBI Taxonomy" id="682080"/>
    <lineage>
        <taxon>Eukaryota</taxon>
        <taxon>Fungi</taxon>
        <taxon>Dikarya</taxon>
        <taxon>Ascomycota</taxon>
        <taxon>Pezizomycotina</taxon>
        <taxon>Dothideomycetes</taxon>
        <taxon>Pleosporomycetidae</taxon>
        <taxon>Pleosporales</taxon>
        <taxon>Tetraplosphaeriaceae</taxon>
        <taxon>Polyplosphaeria</taxon>
    </lineage>
</organism>
<gene>
    <name evidence="1" type="ORF">EJ04DRAFT_549939</name>
</gene>
<accession>A0A9P4R8M0</accession>
<keyword evidence="2" id="KW-1185">Reference proteome</keyword>
<evidence type="ECO:0000313" key="1">
    <source>
        <dbReference type="EMBL" id="KAF2738456.1"/>
    </source>
</evidence>
<dbReference type="EMBL" id="ML996109">
    <property type="protein sequence ID" value="KAF2738456.1"/>
    <property type="molecule type" value="Genomic_DNA"/>
</dbReference>
<name>A0A9P4R8M0_9PLEO</name>
<proteinExistence type="predicted"/>
<dbReference type="AlphaFoldDB" id="A0A9P4R8M0"/>
<sequence length="328" mass="36248">MADSTDRLHGILPTYLVCLRPPGTAAHGEILLAAYTVPGPRFRVGSKGPSHNLGSTGVTRLRVGRPLLLVVMLFHVRDGLDTNLFMSAGDDRWRRSPPSSRVTTPARGFVTAWAALLLGSGRWAQSLAHVASRARTERSGANRQPGYSWSNFTITSFQIAEPNAKVKVQSCLCRAIYATRPKSSRESAEYYNGTAPNRNALPTFPYTRARVCLREKQARNMAKDPDRIVLSVAPWRHAIRPAPPWHAVGNPSGTGIRETIVGVQERNRMGQCRGCFVRQSQIRFEETSMERVARLPLFTWMGLEGAGGLVAGPGMEEGSVSTSWRRWR</sequence>
<protein>
    <submittedName>
        <fullName evidence="1">Uncharacterized protein</fullName>
    </submittedName>
</protein>
<dbReference type="Proteomes" id="UP000799444">
    <property type="component" value="Unassembled WGS sequence"/>
</dbReference>